<dbReference type="OrthoDB" id="5464833at2"/>
<reference evidence="1 2" key="1">
    <citation type="submission" date="2019-07" db="EMBL/GenBank/DDBJ databases">
        <authorList>
            <person name="Duangmal K."/>
            <person name="Teo W.F.A."/>
        </authorList>
    </citation>
    <scope>NUCLEOTIDE SEQUENCE [LARGE SCALE GENOMIC DNA]</scope>
    <source>
        <strain evidence="1 2">TBRC 6029</strain>
    </source>
</reference>
<dbReference type="Proteomes" id="UP000320011">
    <property type="component" value="Unassembled WGS sequence"/>
</dbReference>
<dbReference type="EMBL" id="VJWX01000101">
    <property type="protein sequence ID" value="TVT52485.1"/>
    <property type="molecule type" value="Genomic_DNA"/>
</dbReference>
<dbReference type="AlphaFoldDB" id="A0A558CUR3"/>
<dbReference type="RefSeq" id="WP_144587809.1">
    <property type="nucleotide sequence ID" value="NZ_VJWX01000101.1"/>
</dbReference>
<evidence type="ECO:0000313" key="1">
    <source>
        <dbReference type="EMBL" id="TVT52485.1"/>
    </source>
</evidence>
<name>A0A558CUR3_9PSEU</name>
<keyword evidence="2" id="KW-1185">Reference proteome</keyword>
<organism evidence="1 2">
    <name type="scientific">Amycolatopsis rhizosphaerae</name>
    <dbReference type="NCBI Taxonomy" id="2053003"/>
    <lineage>
        <taxon>Bacteria</taxon>
        <taxon>Bacillati</taxon>
        <taxon>Actinomycetota</taxon>
        <taxon>Actinomycetes</taxon>
        <taxon>Pseudonocardiales</taxon>
        <taxon>Pseudonocardiaceae</taxon>
        <taxon>Amycolatopsis</taxon>
    </lineage>
</organism>
<evidence type="ECO:0000313" key="2">
    <source>
        <dbReference type="Proteomes" id="UP000320011"/>
    </source>
</evidence>
<evidence type="ECO:0008006" key="3">
    <source>
        <dbReference type="Google" id="ProtNLM"/>
    </source>
</evidence>
<proteinExistence type="predicted"/>
<protein>
    <recommendedName>
        <fullName evidence="3">DUF2867 domain-containing protein</fullName>
    </recommendedName>
</protein>
<gene>
    <name evidence="1" type="ORF">FNH05_12930</name>
</gene>
<reference evidence="1 2" key="2">
    <citation type="submission" date="2019-08" db="EMBL/GenBank/DDBJ databases">
        <title>Amycolatopsis acidicola sp. nov., isolated from peat swamp forest soil.</title>
        <authorList>
            <person name="Srisuk N."/>
        </authorList>
    </citation>
    <scope>NUCLEOTIDE SEQUENCE [LARGE SCALE GENOMIC DNA]</scope>
    <source>
        <strain evidence="1 2">TBRC 6029</strain>
    </source>
</reference>
<sequence length="180" mass="20564">MTLLDETAPLFDFALREHLVVDAVPELTYQAMNRQLEESRPRLIPDFARPLRPRRGVPGFDEILAGARWAELGRRPGAEILLGAAGRFWTPYMEWQSVTLSEFRTFSRPRRARLAVSLSVCSYGVGQSLLTFEARALTTDRVAYHWADWYWHIIKPTARVVVRGLLRRIRHAAAPVPVSP</sequence>
<accession>A0A558CUR3</accession>
<comment type="caution">
    <text evidence="1">The sequence shown here is derived from an EMBL/GenBank/DDBJ whole genome shotgun (WGS) entry which is preliminary data.</text>
</comment>